<sequence>MSASAKMLVVLTVGLCFLRLGLGNSNADAGKLYNYGRHNDKLSRDDDYTHFRFVASEWEISLDRYAVLRIKLLYRAVFGVSTRADNMGKELG</sequence>
<accession>A0AA38IVJ2</accession>
<gene>
    <name evidence="2" type="ORF">Zmor_007439</name>
</gene>
<comment type="caution">
    <text evidence="2">The sequence shown here is derived from an EMBL/GenBank/DDBJ whole genome shotgun (WGS) entry which is preliminary data.</text>
</comment>
<keyword evidence="1" id="KW-0732">Signal</keyword>
<name>A0AA38IVJ2_9CUCU</name>
<evidence type="ECO:0000313" key="3">
    <source>
        <dbReference type="Proteomes" id="UP001168821"/>
    </source>
</evidence>
<reference evidence="2" key="1">
    <citation type="journal article" date="2023" name="G3 (Bethesda)">
        <title>Whole genome assemblies of Zophobas morio and Tenebrio molitor.</title>
        <authorList>
            <person name="Kaur S."/>
            <person name="Stinson S.A."/>
            <person name="diCenzo G.C."/>
        </authorList>
    </citation>
    <scope>NUCLEOTIDE SEQUENCE</scope>
    <source>
        <strain evidence="2">QUZm001</strain>
    </source>
</reference>
<dbReference type="AlphaFoldDB" id="A0AA38IVJ2"/>
<dbReference type="Proteomes" id="UP001168821">
    <property type="component" value="Unassembled WGS sequence"/>
</dbReference>
<keyword evidence="3" id="KW-1185">Reference proteome</keyword>
<proteinExistence type="predicted"/>
<dbReference type="EMBL" id="JALNTZ010000002">
    <property type="protein sequence ID" value="KAJ3663130.1"/>
    <property type="molecule type" value="Genomic_DNA"/>
</dbReference>
<protein>
    <submittedName>
        <fullName evidence="2">Uncharacterized protein</fullName>
    </submittedName>
</protein>
<feature type="signal peptide" evidence="1">
    <location>
        <begin position="1"/>
        <end position="23"/>
    </location>
</feature>
<organism evidence="2 3">
    <name type="scientific">Zophobas morio</name>
    <dbReference type="NCBI Taxonomy" id="2755281"/>
    <lineage>
        <taxon>Eukaryota</taxon>
        <taxon>Metazoa</taxon>
        <taxon>Ecdysozoa</taxon>
        <taxon>Arthropoda</taxon>
        <taxon>Hexapoda</taxon>
        <taxon>Insecta</taxon>
        <taxon>Pterygota</taxon>
        <taxon>Neoptera</taxon>
        <taxon>Endopterygota</taxon>
        <taxon>Coleoptera</taxon>
        <taxon>Polyphaga</taxon>
        <taxon>Cucujiformia</taxon>
        <taxon>Tenebrionidae</taxon>
        <taxon>Zophobas</taxon>
    </lineage>
</organism>
<evidence type="ECO:0000256" key="1">
    <source>
        <dbReference type="SAM" id="SignalP"/>
    </source>
</evidence>
<feature type="chain" id="PRO_5041285466" evidence="1">
    <location>
        <begin position="24"/>
        <end position="92"/>
    </location>
</feature>
<evidence type="ECO:0000313" key="2">
    <source>
        <dbReference type="EMBL" id="KAJ3663130.1"/>
    </source>
</evidence>